<sequence length="288" mass="31620">MTTKPLEYSAASHPGLTRSNNEDCFLSKPEQGLWLVADGMGGHEAGEVASAIVRDTIEQNTRTNPHLSLLNAIQQAHLSIIHSAQNGVGAPGMGSTVVALKSQDYRYQIAWVGDSRAYLWTPNHEGGRLEQLSTDHSYVQMLVESGAIRAEDAEFHPEKNIITQCLGMQELAQVKVDHIENQWQKNQWILLCSDGLTDEVSDKTIAQILGNANDCLAAVDQLMHAALTHGGRDNITLQIIESPLSQSNRRKGLWQFVPHLTGDLTKDAWIFGASLTSLFGLLLYVVLS</sequence>
<dbReference type="PROSITE" id="PS51746">
    <property type="entry name" value="PPM_2"/>
    <property type="match status" value="1"/>
</dbReference>
<keyword evidence="1" id="KW-0472">Membrane</keyword>
<feature type="domain" description="PPM-type phosphatase" evidence="2">
    <location>
        <begin position="7"/>
        <end position="242"/>
    </location>
</feature>
<protein>
    <submittedName>
        <fullName evidence="3">Serine/threonine protein phosphatase</fullName>
    </submittedName>
</protein>
<dbReference type="EMBL" id="NHNI01000002">
    <property type="protein sequence ID" value="OZY84900.1"/>
    <property type="molecule type" value="Genomic_DNA"/>
</dbReference>
<dbReference type="SMART" id="SM00331">
    <property type="entry name" value="PP2C_SIG"/>
    <property type="match status" value="1"/>
</dbReference>
<evidence type="ECO:0000256" key="1">
    <source>
        <dbReference type="SAM" id="Phobius"/>
    </source>
</evidence>
<dbReference type="SMART" id="SM00332">
    <property type="entry name" value="PP2Cc"/>
    <property type="match status" value="1"/>
</dbReference>
<evidence type="ECO:0000313" key="4">
    <source>
        <dbReference type="Proteomes" id="UP000216101"/>
    </source>
</evidence>
<dbReference type="Pfam" id="PF00481">
    <property type="entry name" value="PP2C"/>
    <property type="match status" value="1"/>
</dbReference>
<dbReference type="GO" id="GO:0004722">
    <property type="term" value="F:protein serine/threonine phosphatase activity"/>
    <property type="evidence" value="ECO:0007669"/>
    <property type="project" value="InterPro"/>
</dbReference>
<reference evidence="4" key="1">
    <citation type="submission" date="2017-05" db="EMBL/GenBank/DDBJ databases">
        <authorList>
            <person name="Barney B.M."/>
        </authorList>
    </citation>
    <scope>NUCLEOTIDE SEQUENCE [LARGE SCALE GENOMIC DNA]</scope>
    <source>
        <strain evidence="4">PSBB022</strain>
    </source>
</reference>
<evidence type="ECO:0000313" key="3">
    <source>
        <dbReference type="EMBL" id="OZY84900.1"/>
    </source>
</evidence>
<dbReference type="CDD" id="cd00143">
    <property type="entry name" value="PP2Cc"/>
    <property type="match status" value="1"/>
</dbReference>
<dbReference type="RefSeq" id="WP_078042652.1">
    <property type="nucleotide sequence ID" value="NZ_NHNI01000002.1"/>
</dbReference>
<keyword evidence="1" id="KW-0812">Transmembrane</keyword>
<dbReference type="InterPro" id="IPR001932">
    <property type="entry name" value="PPM-type_phosphatase-like_dom"/>
</dbReference>
<dbReference type="SUPFAM" id="SSF81606">
    <property type="entry name" value="PP2C-like"/>
    <property type="match status" value="1"/>
</dbReference>
<comment type="caution">
    <text evidence="3">The sequence shown here is derived from an EMBL/GenBank/DDBJ whole genome shotgun (WGS) entry which is preliminary data.</text>
</comment>
<keyword evidence="1" id="KW-1133">Transmembrane helix</keyword>
<dbReference type="STRING" id="1209072.GCA_000766945_00984"/>
<feature type="transmembrane region" description="Helical" evidence="1">
    <location>
        <begin position="268"/>
        <end position="287"/>
    </location>
</feature>
<gene>
    <name evidence="3" type="ORF">CBP51_17215</name>
</gene>
<proteinExistence type="predicted"/>
<dbReference type="InterPro" id="IPR036457">
    <property type="entry name" value="PPM-type-like_dom_sf"/>
</dbReference>
<name>A0A266Q4Y5_9GAMM</name>
<dbReference type="Gene3D" id="3.60.40.10">
    <property type="entry name" value="PPM-type phosphatase domain"/>
    <property type="match status" value="1"/>
</dbReference>
<organism evidence="3 4">
    <name type="scientific">Cellvibrio mixtus</name>
    <dbReference type="NCBI Taxonomy" id="39650"/>
    <lineage>
        <taxon>Bacteria</taxon>
        <taxon>Pseudomonadati</taxon>
        <taxon>Pseudomonadota</taxon>
        <taxon>Gammaproteobacteria</taxon>
        <taxon>Cellvibrionales</taxon>
        <taxon>Cellvibrionaceae</taxon>
        <taxon>Cellvibrio</taxon>
    </lineage>
</organism>
<dbReference type="PANTHER" id="PTHR47992">
    <property type="entry name" value="PROTEIN PHOSPHATASE"/>
    <property type="match status" value="1"/>
</dbReference>
<accession>A0A266Q4Y5</accession>
<keyword evidence="4" id="KW-1185">Reference proteome</keyword>
<evidence type="ECO:0000259" key="2">
    <source>
        <dbReference type="PROSITE" id="PS51746"/>
    </source>
</evidence>
<dbReference type="AlphaFoldDB" id="A0A266Q4Y5"/>
<dbReference type="Proteomes" id="UP000216101">
    <property type="component" value="Unassembled WGS sequence"/>
</dbReference>
<dbReference type="InterPro" id="IPR015655">
    <property type="entry name" value="PP2C"/>
</dbReference>